<gene>
    <name evidence="4" type="ORF">MCOM1403_LOCUS11920</name>
</gene>
<name>A0A7S0IML9_MICPS</name>
<feature type="compositionally biased region" description="Pro residues" evidence="1">
    <location>
        <begin position="60"/>
        <end position="73"/>
    </location>
</feature>
<dbReference type="AlphaFoldDB" id="A0A7S0IML9"/>
<feature type="domain" description="PH" evidence="2">
    <location>
        <begin position="317"/>
        <end position="424"/>
    </location>
</feature>
<feature type="region of interest" description="Disordered" evidence="1">
    <location>
        <begin position="1"/>
        <end position="95"/>
    </location>
</feature>
<dbReference type="CDD" id="cd00201">
    <property type="entry name" value="WW"/>
    <property type="match status" value="1"/>
</dbReference>
<dbReference type="InterPro" id="IPR051707">
    <property type="entry name" value="PI-Interact_SigTrans_Reg"/>
</dbReference>
<dbReference type="SMART" id="SM00456">
    <property type="entry name" value="WW"/>
    <property type="match status" value="1"/>
</dbReference>
<organism evidence="4">
    <name type="scientific">Micromonas pusilla</name>
    <name type="common">Picoplanktonic green alga</name>
    <name type="synonym">Chromulina pusilla</name>
    <dbReference type="NCBI Taxonomy" id="38833"/>
    <lineage>
        <taxon>Eukaryota</taxon>
        <taxon>Viridiplantae</taxon>
        <taxon>Chlorophyta</taxon>
        <taxon>Mamiellophyceae</taxon>
        <taxon>Mamiellales</taxon>
        <taxon>Mamiellaceae</taxon>
        <taxon>Micromonas</taxon>
    </lineage>
</organism>
<evidence type="ECO:0000259" key="3">
    <source>
        <dbReference type="PROSITE" id="PS50020"/>
    </source>
</evidence>
<dbReference type="InterPro" id="IPR001849">
    <property type="entry name" value="PH_domain"/>
</dbReference>
<dbReference type="Gene3D" id="2.20.70.10">
    <property type="match status" value="1"/>
</dbReference>
<feature type="region of interest" description="Disordered" evidence="1">
    <location>
        <begin position="430"/>
        <end position="461"/>
    </location>
</feature>
<dbReference type="SUPFAM" id="SSF51045">
    <property type="entry name" value="WW domain"/>
    <property type="match status" value="1"/>
</dbReference>
<dbReference type="Gene3D" id="2.30.29.30">
    <property type="entry name" value="Pleckstrin-homology domain (PH domain)/Phosphotyrosine-binding domain (PTB)"/>
    <property type="match status" value="1"/>
</dbReference>
<proteinExistence type="predicted"/>
<dbReference type="InterPro" id="IPR001202">
    <property type="entry name" value="WW_dom"/>
</dbReference>
<evidence type="ECO:0000259" key="2">
    <source>
        <dbReference type="PROSITE" id="PS50003"/>
    </source>
</evidence>
<dbReference type="PROSITE" id="PS01159">
    <property type="entry name" value="WW_DOMAIN_1"/>
    <property type="match status" value="1"/>
</dbReference>
<evidence type="ECO:0000313" key="4">
    <source>
        <dbReference type="EMBL" id="CAD8526356.1"/>
    </source>
</evidence>
<reference evidence="4" key="1">
    <citation type="submission" date="2021-01" db="EMBL/GenBank/DDBJ databases">
        <authorList>
            <person name="Corre E."/>
            <person name="Pelletier E."/>
            <person name="Niang G."/>
            <person name="Scheremetjew M."/>
            <person name="Finn R."/>
            <person name="Kale V."/>
            <person name="Holt S."/>
            <person name="Cochrane G."/>
            <person name="Meng A."/>
            <person name="Brown T."/>
            <person name="Cohen L."/>
        </authorList>
    </citation>
    <scope>NUCLEOTIDE SEQUENCE</scope>
    <source>
        <strain evidence="4">CCMP1723</strain>
    </source>
</reference>
<feature type="domain" description="WW" evidence="3">
    <location>
        <begin position="528"/>
        <end position="557"/>
    </location>
</feature>
<feature type="compositionally biased region" description="Low complexity" evidence="1">
    <location>
        <begin position="32"/>
        <end position="51"/>
    </location>
</feature>
<dbReference type="PROSITE" id="PS50020">
    <property type="entry name" value="WW_DOMAIN_2"/>
    <property type="match status" value="1"/>
</dbReference>
<dbReference type="PANTHER" id="PTHR14336">
    <property type="entry name" value="TANDEM PH DOMAIN CONTAINING PROTEIN"/>
    <property type="match status" value="1"/>
</dbReference>
<feature type="compositionally biased region" description="Low complexity" evidence="1">
    <location>
        <begin position="1"/>
        <end position="13"/>
    </location>
</feature>
<dbReference type="Pfam" id="PF00169">
    <property type="entry name" value="PH"/>
    <property type="match status" value="1"/>
</dbReference>
<dbReference type="PROSITE" id="PS50003">
    <property type="entry name" value="PH_DOMAIN"/>
    <property type="match status" value="1"/>
</dbReference>
<dbReference type="SMART" id="SM00233">
    <property type="entry name" value="PH"/>
    <property type="match status" value="1"/>
</dbReference>
<dbReference type="EMBL" id="HBEQ01014778">
    <property type="protein sequence ID" value="CAD8526356.1"/>
    <property type="molecule type" value="Transcribed_RNA"/>
</dbReference>
<feature type="region of interest" description="Disordered" evidence="1">
    <location>
        <begin position="480"/>
        <end position="499"/>
    </location>
</feature>
<evidence type="ECO:0000256" key="1">
    <source>
        <dbReference type="SAM" id="MobiDB-lite"/>
    </source>
</evidence>
<protein>
    <recommendedName>
        <fullName evidence="5">WW domain-containing protein</fullName>
    </recommendedName>
</protein>
<evidence type="ECO:0008006" key="5">
    <source>
        <dbReference type="Google" id="ProtNLM"/>
    </source>
</evidence>
<dbReference type="InterPro" id="IPR011993">
    <property type="entry name" value="PH-like_dom_sf"/>
</dbReference>
<sequence length="557" mass="57402">MSQQYSYPYPQSSGEGYPQAPSGVQDPYATQGNYGYPGAGPAAPNPDYGAPLIPGFGAPPAVPAAPAEYPPQGPTYGRADPSYGGAPPGGNPPGYDAVNYPSIPDLIAHSQRHSSVSAPPSSGFGYAGAASGVTAGGVSGGANARVGGKPREMAGAPRGSNRYRCMLFPTCDGGDIESVVCQLGLDGIALFEEDGDRVGGELGGHRYELDKISNWRLADPTILTVKVAGRDGVSALSLSADEATCGAMMDTLVTSAFQWCELRGHDPSGTIEDKNGEWFNNKALASAGGASATNASSSTPSPAAAAAAAATIAWHDRPEYCGWLTKKGEHLSNWRRRWFVLKDNKLGWFKDVSQANRPGTKPRGVIDLSKVISACTATLGDAGRAHGVELIGSVEAEKAGCKFLCADSERECDGWAAKLAEVCNDAGGVSGGDSAPSGGSRGAHPTHPTHPAPASRLTSQLDQGYQSSVANAAASSAASSAASARDRHAGGRPFDPDINVSVTDYATGAGGSSKDPYLQPGGGNSNYSAWDTYYTNEGVAYYVNSQTGVTQWERPNP</sequence>
<feature type="region of interest" description="Disordered" evidence="1">
    <location>
        <begin position="505"/>
        <end position="528"/>
    </location>
</feature>
<dbReference type="Pfam" id="PF00397">
    <property type="entry name" value="WW"/>
    <property type="match status" value="1"/>
</dbReference>
<accession>A0A7S0IML9</accession>
<dbReference type="InterPro" id="IPR036020">
    <property type="entry name" value="WW_dom_sf"/>
</dbReference>
<dbReference type="SUPFAM" id="SSF50729">
    <property type="entry name" value="PH domain-like"/>
    <property type="match status" value="1"/>
</dbReference>